<dbReference type="InterPro" id="IPR039261">
    <property type="entry name" value="FNR_nucleotide-bd"/>
</dbReference>
<dbReference type="InterPro" id="IPR008333">
    <property type="entry name" value="Cbr1-like_FAD-bd_dom"/>
</dbReference>
<keyword evidence="12" id="KW-1185">Reference proteome</keyword>
<accession>A0AAE0WJG5</accession>
<feature type="binding site" evidence="8">
    <location>
        <position position="100"/>
    </location>
    <ligand>
        <name>FAD</name>
        <dbReference type="ChEBI" id="CHEBI:57692"/>
    </ligand>
</feature>
<dbReference type="GO" id="GO:0005739">
    <property type="term" value="C:mitochondrion"/>
    <property type="evidence" value="ECO:0007669"/>
    <property type="project" value="TreeGrafter"/>
</dbReference>
<dbReference type="Gene3D" id="3.40.50.80">
    <property type="entry name" value="Nucleotide-binding domain of ferredoxin-NADP reductase (FNR) module"/>
    <property type="match status" value="1"/>
</dbReference>
<keyword evidence="9" id="KW-0732">Signal</keyword>
<dbReference type="PANTHER" id="PTHR19370">
    <property type="entry name" value="NADH-CYTOCHROME B5 REDUCTASE"/>
    <property type="match status" value="1"/>
</dbReference>
<feature type="binding site" evidence="8">
    <location>
        <position position="81"/>
    </location>
    <ligand>
        <name>FAD</name>
        <dbReference type="ChEBI" id="CHEBI:57692"/>
    </ligand>
</feature>
<comment type="subcellular location">
    <subcellularLocation>
        <location evidence="2">Membrane</location>
    </subcellularLocation>
</comment>
<evidence type="ECO:0000256" key="9">
    <source>
        <dbReference type="SAM" id="SignalP"/>
    </source>
</evidence>
<dbReference type="GO" id="GO:0016020">
    <property type="term" value="C:membrane"/>
    <property type="evidence" value="ECO:0007669"/>
    <property type="project" value="UniProtKB-SubCell"/>
</dbReference>
<dbReference type="PROSITE" id="PS51384">
    <property type="entry name" value="FAD_FR"/>
    <property type="match status" value="1"/>
</dbReference>
<evidence type="ECO:0000259" key="10">
    <source>
        <dbReference type="PROSITE" id="PS51384"/>
    </source>
</evidence>
<dbReference type="Gene3D" id="2.40.30.10">
    <property type="entry name" value="Translation factors"/>
    <property type="match status" value="1"/>
</dbReference>
<keyword evidence="6" id="KW-0560">Oxidoreductase</keyword>
<keyword evidence="4 8" id="KW-0285">Flavoprotein</keyword>
<dbReference type="EMBL" id="JAUTXT010000029">
    <property type="protein sequence ID" value="KAK3672832.1"/>
    <property type="molecule type" value="Genomic_DNA"/>
</dbReference>
<comment type="similarity">
    <text evidence="3">Belongs to the flavoprotein pyridine nucleotide cytochrome reductase family.</text>
</comment>
<feature type="binding site" evidence="8">
    <location>
        <position position="109"/>
    </location>
    <ligand>
        <name>FAD</name>
        <dbReference type="ChEBI" id="CHEBI:57692"/>
    </ligand>
</feature>
<sequence length="320" mass="34510">MFALGLPLGWVLRSTAGDDGQIAKPTEFVKYKLVDKTEVSTTCAIFTLRSSGGAKIDHRQVHDSCALTSVQFKQPQLQIARSYTVLPPTKDQSPDDLRFLIRKERNGEVSGYLHRLRPEAEIEVRGPGVDYILPEDVGEVVFLAGGTGIAPAMQVAHRLAGKASVHVLWASRQREDSLGGVSDTKAQKSLGFGSSLFSWRAARADPTEASVGNVAATNAIVEQMQDLKHAPGSQLSPSTSLVIDYFVDEEDTFIQAANVAQIIESERASGGSRLILVSGPEGFVKHWAGQKEWVGGKEVQGPLGGVLATLNHGNWQVVKL</sequence>
<organism evidence="11 12">
    <name type="scientific">Recurvomyces mirabilis</name>
    <dbReference type="NCBI Taxonomy" id="574656"/>
    <lineage>
        <taxon>Eukaryota</taxon>
        <taxon>Fungi</taxon>
        <taxon>Dikarya</taxon>
        <taxon>Ascomycota</taxon>
        <taxon>Pezizomycotina</taxon>
        <taxon>Dothideomycetes</taxon>
        <taxon>Dothideomycetidae</taxon>
        <taxon>Mycosphaerellales</taxon>
        <taxon>Teratosphaeriaceae</taxon>
        <taxon>Recurvomyces</taxon>
    </lineage>
</organism>
<dbReference type="SUPFAM" id="SSF52343">
    <property type="entry name" value="Ferredoxin reductase-like, C-terminal NADP-linked domain"/>
    <property type="match status" value="1"/>
</dbReference>
<evidence type="ECO:0000256" key="7">
    <source>
        <dbReference type="ARBA" id="ARBA00023136"/>
    </source>
</evidence>
<dbReference type="Pfam" id="PF00970">
    <property type="entry name" value="FAD_binding_6"/>
    <property type="match status" value="1"/>
</dbReference>
<reference evidence="11" key="1">
    <citation type="submission" date="2023-07" db="EMBL/GenBank/DDBJ databases">
        <title>Black Yeasts Isolated from many extreme environments.</title>
        <authorList>
            <person name="Coleine C."/>
            <person name="Stajich J.E."/>
            <person name="Selbmann L."/>
        </authorList>
    </citation>
    <scope>NUCLEOTIDE SEQUENCE</scope>
    <source>
        <strain evidence="11">CCFEE 5485</strain>
    </source>
</reference>
<evidence type="ECO:0000256" key="1">
    <source>
        <dbReference type="ARBA" id="ARBA00001974"/>
    </source>
</evidence>
<dbReference type="GO" id="GO:0016491">
    <property type="term" value="F:oxidoreductase activity"/>
    <property type="evidence" value="ECO:0007669"/>
    <property type="project" value="UniProtKB-KW"/>
</dbReference>
<dbReference type="InterPro" id="IPR001834">
    <property type="entry name" value="CBR-like"/>
</dbReference>
<evidence type="ECO:0000256" key="5">
    <source>
        <dbReference type="ARBA" id="ARBA00022827"/>
    </source>
</evidence>
<gene>
    <name evidence="11" type="ORF">LTR78_007185</name>
</gene>
<evidence type="ECO:0000313" key="12">
    <source>
        <dbReference type="Proteomes" id="UP001274830"/>
    </source>
</evidence>
<dbReference type="PANTHER" id="PTHR19370:SF189">
    <property type="entry name" value="CYTOCHROME C MITOCHONDRIAL IMPORT FACTOR CYC2"/>
    <property type="match status" value="1"/>
</dbReference>
<feature type="binding site" evidence="8">
    <location>
        <position position="83"/>
    </location>
    <ligand>
        <name>FAD</name>
        <dbReference type="ChEBI" id="CHEBI:57692"/>
    </ligand>
</feature>
<feature type="chain" id="PRO_5042033791" description="FAD-binding FR-type domain-containing protein" evidence="9">
    <location>
        <begin position="18"/>
        <end position="320"/>
    </location>
</feature>
<evidence type="ECO:0000256" key="4">
    <source>
        <dbReference type="ARBA" id="ARBA00022630"/>
    </source>
</evidence>
<evidence type="ECO:0000256" key="3">
    <source>
        <dbReference type="ARBA" id="ARBA00006105"/>
    </source>
</evidence>
<comment type="caution">
    <text evidence="11">The sequence shown here is derived from an EMBL/GenBank/DDBJ whole genome shotgun (WGS) entry which is preliminary data.</text>
</comment>
<dbReference type="Proteomes" id="UP001274830">
    <property type="component" value="Unassembled WGS sequence"/>
</dbReference>
<evidence type="ECO:0000256" key="6">
    <source>
        <dbReference type="ARBA" id="ARBA00023002"/>
    </source>
</evidence>
<feature type="domain" description="FAD-binding FR-type" evidence="10">
    <location>
        <begin position="26"/>
        <end position="134"/>
    </location>
</feature>
<evidence type="ECO:0000256" key="8">
    <source>
        <dbReference type="PIRSR" id="PIRSR601834-1"/>
    </source>
</evidence>
<keyword evidence="5 8" id="KW-0274">FAD</keyword>
<protein>
    <recommendedName>
        <fullName evidence="10">FAD-binding FR-type domain-containing protein</fullName>
    </recommendedName>
</protein>
<dbReference type="AlphaFoldDB" id="A0AAE0WJG5"/>
<dbReference type="InterPro" id="IPR017927">
    <property type="entry name" value="FAD-bd_FR_type"/>
</dbReference>
<comment type="cofactor">
    <cofactor evidence="1 8">
        <name>FAD</name>
        <dbReference type="ChEBI" id="CHEBI:57692"/>
    </cofactor>
</comment>
<dbReference type="SUPFAM" id="SSF63380">
    <property type="entry name" value="Riboflavin synthase domain-like"/>
    <property type="match status" value="1"/>
</dbReference>
<proteinExistence type="inferred from homology"/>
<feature type="signal peptide" evidence="9">
    <location>
        <begin position="1"/>
        <end position="17"/>
    </location>
</feature>
<evidence type="ECO:0000313" key="11">
    <source>
        <dbReference type="EMBL" id="KAK3672832.1"/>
    </source>
</evidence>
<keyword evidence="7" id="KW-0472">Membrane</keyword>
<dbReference type="CDD" id="cd06183">
    <property type="entry name" value="cyt_b5_reduct_like"/>
    <property type="match status" value="1"/>
</dbReference>
<name>A0AAE0WJG5_9PEZI</name>
<feature type="binding site" evidence="8">
    <location>
        <position position="110"/>
    </location>
    <ligand>
        <name>FAD</name>
        <dbReference type="ChEBI" id="CHEBI:57692"/>
    </ligand>
</feature>
<evidence type="ECO:0000256" key="2">
    <source>
        <dbReference type="ARBA" id="ARBA00004370"/>
    </source>
</evidence>
<dbReference type="InterPro" id="IPR017938">
    <property type="entry name" value="Riboflavin_synthase-like_b-brl"/>
</dbReference>